<dbReference type="EMBL" id="AP024110">
    <property type="protein sequence ID" value="BCM25844.1"/>
    <property type="molecule type" value="Genomic_DNA"/>
</dbReference>
<dbReference type="Pfam" id="PF06945">
    <property type="entry name" value="DUF1289"/>
    <property type="match status" value="1"/>
</dbReference>
<sequence>MNEVSGLCEGCYRNIEEIAQWWDMTNAQRSDVMTKLSEREQSLFD</sequence>
<keyword evidence="2" id="KW-1185">Reference proteome</keyword>
<dbReference type="AlphaFoldDB" id="A0A8D5JX73"/>
<gene>
    <name evidence="1" type="ORF">ZMTM_21030</name>
</gene>
<organism evidence="1 2">
    <name type="scientific">Methyloradius palustris</name>
    <dbReference type="NCBI Taxonomy" id="2778876"/>
    <lineage>
        <taxon>Bacteria</taxon>
        <taxon>Pseudomonadati</taxon>
        <taxon>Pseudomonadota</taxon>
        <taxon>Betaproteobacteria</taxon>
        <taxon>Nitrosomonadales</taxon>
        <taxon>Methylophilaceae</taxon>
        <taxon>Methyloradius</taxon>
    </lineage>
</organism>
<proteinExistence type="predicted"/>
<protein>
    <recommendedName>
        <fullName evidence="3">DUF1289 domain-containing protein</fullName>
    </recommendedName>
</protein>
<reference evidence="1" key="1">
    <citation type="journal article" date="2021" name="Arch. Microbiol.">
        <title>Methyloradius palustris gen. nov., sp. nov., a methanol-oxidizing bacterium isolated from snow.</title>
        <authorList>
            <person name="Miyadera T."/>
            <person name="Kojima H."/>
            <person name="Fukui M."/>
        </authorList>
    </citation>
    <scope>NUCLEOTIDE SEQUENCE</scope>
    <source>
        <strain evidence="1">Zm11</strain>
    </source>
</reference>
<evidence type="ECO:0000313" key="1">
    <source>
        <dbReference type="EMBL" id="BCM25844.1"/>
    </source>
</evidence>
<accession>A0A8D5JX73</accession>
<dbReference type="Proteomes" id="UP000826722">
    <property type="component" value="Chromosome"/>
</dbReference>
<dbReference type="KEGG" id="mpau:ZMTM_21030"/>
<dbReference type="InterPro" id="IPR010710">
    <property type="entry name" value="DUF1289"/>
</dbReference>
<evidence type="ECO:0000313" key="2">
    <source>
        <dbReference type="Proteomes" id="UP000826722"/>
    </source>
</evidence>
<evidence type="ECO:0008006" key="3">
    <source>
        <dbReference type="Google" id="ProtNLM"/>
    </source>
</evidence>
<name>A0A8D5JX73_9PROT</name>